<organism evidence="3 4">
    <name type="scientific">Torulaspora delbrueckii</name>
    <name type="common">Yeast</name>
    <name type="synonym">Candida colliculosa</name>
    <dbReference type="NCBI Taxonomy" id="4950"/>
    <lineage>
        <taxon>Eukaryota</taxon>
        <taxon>Fungi</taxon>
        <taxon>Dikarya</taxon>
        <taxon>Ascomycota</taxon>
        <taxon>Saccharomycotina</taxon>
        <taxon>Saccharomycetes</taxon>
        <taxon>Saccharomycetales</taxon>
        <taxon>Saccharomycetaceae</taxon>
        <taxon>Torulaspora</taxon>
    </lineage>
</organism>
<dbReference type="AlphaFoldDB" id="G8ZM00"/>
<dbReference type="PANTHER" id="PTHR10840:SF0">
    <property type="entry name" value="PROGRAMMED CELL DEATH PROTEIN 5"/>
    <property type="match status" value="1"/>
</dbReference>
<evidence type="ECO:0000256" key="2">
    <source>
        <dbReference type="SAM" id="MobiDB-lite"/>
    </source>
</evidence>
<dbReference type="eggNOG" id="KOG3431">
    <property type="taxonomic scope" value="Eukaryota"/>
</dbReference>
<dbReference type="GO" id="GO:0006915">
    <property type="term" value="P:apoptotic process"/>
    <property type="evidence" value="ECO:0007669"/>
    <property type="project" value="EnsemblFungi"/>
</dbReference>
<comment type="similarity">
    <text evidence="1">Belongs to the PDCD5 family.</text>
</comment>
<keyword evidence="4" id="KW-1185">Reference proteome</keyword>
<evidence type="ECO:0000313" key="4">
    <source>
        <dbReference type="Proteomes" id="UP000005627"/>
    </source>
</evidence>
<dbReference type="GO" id="GO:0005634">
    <property type="term" value="C:nucleus"/>
    <property type="evidence" value="ECO:0007669"/>
    <property type="project" value="TreeGrafter"/>
</dbReference>
<dbReference type="GeneID" id="11503012"/>
<name>G8ZM00_TORDE</name>
<sequence length="163" mass="18205">MDPELQALREARLAELKRGTQGPSSGGESGKGAGSNGLETVIAAYLQPQALERLSRVSLVRPDRAQAVEQYLAKMVSQGALSHKVTEDEIVQILHGVAREQNKKMTPRSYSIDERWLFMISCPARMVMTTRMISLTSRDPRLYAHILYPKACCIYQASGRHLY</sequence>
<feature type="compositionally biased region" description="Gly residues" evidence="2">
    <location>
        <begin position="24"/>
        <end position="33"/>
    </location>
</feature>
<protein>
    <submittedName>
        <fullName evidence="3">Uncharacterized protein</fullName>
    </submittedName>
</protein>
<dbReference type="KEGG" id="tdl:TDEL_0A03120"/>
<accession>G8ZM00</accession>
<gene>
    <name evidence="3" type="primary">TDEL0A03120</name>
    <name evidence="3" type="ORF">TDEL_0A03120</name>
</gene>
<dbReference type="Proteomes" id="UP000005627">
    <property type="component" value="Chromosome 1"/>
</dbReference>
<dbReference type="Gene3D" id="1.10.8.140">
    <property type="entry name" value="PDCD5-like"/>
    <property type="match status" value="1"/>
</dbReference>
<dbReference type="InParanoid" id="G8ZM00"/>
<dbReference type="InterPro" id="IPR036883">
    <property type="entry name" value="PDCD5-like_sf"/>
</dbReference>
<dbReference type="GO" id="GO:0005829">
    <property type="term" value="C:cytosol"/>
    <property type="evidence" value="ECO:0007669"/>
    <property type="project" value="TreeGrafter"/>
</dbReference>
<reference evidence="3 4" key="1">
    <citation type="journal article" date="2011" name="Proc. Natl. Acad. Sci. U.S.A.">
        <title>Evolutionary erosion of yeast sex chromosomes by mating-type switching accidents.</title>
        <authorList>
            <person name="Gordon J.L."/>
            <person name="Armisen D."/>
            <person name="Proux-Wera E."/>
            <person name="Oheigeartaigh S.S."/>
            <person name="Byrne K.P."/>
            <person name="Wolfe K.H."/>
        </authorList>
    </citation>
    <scope>NUCLEOTIDE SEQUENCE [LARGE SCALE GENOMIC DNA]</scope>
    <source>
        <strain evidence="4">ATCC 10662 / CBS 1146 / NBRC 0425 / NCYC 2629 / NRRL Y-866</strain>
    </source>
</reference>
<dbReference type="OrthoDB" id="10252486at2759"/>
<dbReference type="SUPFAM" id="SSF46950">
    <property type="entry name" value="Double-stranded DNA-binding domain"/>
    <property type="match status" value="1"/>
</dbReference>
<dbReference type="Pfam" id="PF01984">
    <property type="entry name" value="dsDNA_bind"/>
    <property type="match status" value="1"/>
</dbReference>
<dbReference type="PANTHER" id="PTHR10840">
    <property type="entry name" value="PROGRAMMED CELL DEATH PROTEIN 5"/>
    <property type="match status" value="1"/>
</dbReference>
<proteinExistence type="inferred from homology"/>
<feature type="region of interest" description="Disordered" evidence="2">
    <location>
        <begin position="14"/>
        <end position="33"/>
    </location>
</feature>
<dbReference type="STRING" id="1076872.G8ZM00"/>
<dbReference type="InterPro" id="IPR002836">
    <property type="entry name" value="PDCD5-like"/>
</dbReference>
<dbReference type="HOGENOM" id="CLU_1628211_0_0_1"/>
<evidence type="ECO:0000256" key="1">
    <source>
        <dbReference type="ARBA" id="ARBA00010490"/>
    </source>
</evidence>
<evidence type="ECO:0000313" key="3">
    <source>
        <dbReference type="EMBL" id="CCE89644.1"/>
    </source>
</evidence>
<dbReference type="EMBL" id="HE616742">
    <property type="protein sequence ID" value="CCE89644.1"/>
    <property type="molecule type" value="Genomic_DNA"/>
</dbReference>
<dbReference type="GO" id="GO:0003677">
    <property type="term" value="F:DNA binding"/>
    <property type="evidence" value="ECO:0007669"/>
    <property type="project" value="InterPro"/>
</dbReference>
<dbReference type="RefSeq" id="XP_003678855.1">
    <property type="nucleotide sequence ID" value="XM_003678807.1"/>
</dbReference>
<dbReference type="FunCoup" id="G8ZM00">
    <property type="interactions" value="427"/>
</dbReference>